<sequence length="142" mass="16958">RNEGRFDPGDCEEIVGTCYEQEKKFFRLTKKPDASEIRPPAVLRKHFNHLQTVAKKPEKYKYVCDQLRAIRQDLTVQKIRDEFTVAVYEFHARLTLENKDLCEFNQCQTQLRHLYDDLPGCKNESEFTAYRLLYYILTEDDQ</sequence>
<protein>
    <submittedName>
        <fullName evidence="2">SAC3/GANP/THP3 conserved domain-containing protein</fullName>
    </submittedName>
</protein>
<name>A0AC34GKE1_9BILA</name>
<evidence type="ECO:0000313" key="1">
    <source>
        <dbReference type="Proteomes" id="UP000887579"/>
    </source>
</evidence>
<dbReference type="WBParaSite" id="ES5_v2.g30132.t1">
    <property type="protein sequence ID" value="ES5_v2.g30132.t1"/>
    <property type="gene ID" value="ES5_v2.g30132"/>
</dbReference>
<accession>A0AC34GKE1</accession>
<evidence type="ECO:0000313" key="2">
    <source>
        <dbReference type="WBParaSite" id="ES5_v2.g30132.t1"/>
    </source>
</evidence>
<proteinExistence type="predicted"/>
<organism evidence="1 2">
    <name type="scientific">Panagrolaimus sp. ES5</name>
    <dbReference type="NCBI Taxonomy" id="591445"/>
    <lineage>
        <taxon>Eukaryota</taxon>
        <taxon>Metazoa</taxon>
        <taxon>Ecdysozoa</taxon>
        <taxon>Nematoda</taxon>
        <taxon>Chromadorea</taxon>
        <taxon>Rhabditida</taxon>
        <taxon>Tylenchina</taxon>
        <taxon>Panagrolaimomorpha</taxon>
        <taxon>Panagrolaimoidea</taxon>
        <taxon>Panagrolaimidae</taxon>
        <taxon>Panagrolaimus</taxon>
    </lineage>
</organism>
<reference evidence="2" key="1">
    <citation type="submission" date="2022-11" db="UniProtKB">
        <authorList>
            <consortium name="WormBaseParasite"/>
        </authorList>
    </citation>
    <scope>IDENTIFICATION</scope>
</reference>
<dbReference type="Proteomes" id="UP000887579">
    <property type="component" value="Unplaced"/>
</dbReference>